<evidence type="ECO:0000313" key="3">
    <source>
        <dbReference type="Proteomes" id="UP000664761"/>
    </source>
</evidence>
<dbReference type="InterPro" id="IPR036291">
    <property type="entry name" value="NAD(P)-bd_dom_sf"/>
</dbReference>
<dbReference type="PANTHER" id="PTHR43000">
    <property type="entry name" value="DTDP-D-GLUCOSE 4,6-DEHYDRATASE-RELATED"/>
    <property type="match status" value="1"/>
</dbReference>
<dbReference type="Proteomes" id="UP000664761">
    <property type="component" value="Unassembled WGS sequence"/>
</dbReference>
<reference evidence="2 3" key="1">
    <citation type="submission" date="2021-03" db="EMBL/GenBank/DDBJ databases">
        <title>Sneathiella sp. CAU 1612 isolated from Kang Won-do.</title>
        <authorList>
            <person name="Kim W."/>
        </authorList>
    </citation>
    <scope>NUCLEOTIDE SEQUENCE [LARGE SCALE GENOMIC DNA]</scope>
    <source>
        <strain evidence="2 3">CAU 1612</strain>
    </source>
</reference>
<dbReference type="RefSeq" id="WP_207045850.1">
    <property type="nucleotide sequence ID" value="NZ_JAFLNC010000003.1"/>
</dbReference>
<evidence type="ECO:0000259" key="1">
    <source>
        <dbReference type="Pfam" id="PF16363"/>
    </source>
</evidence>
<feature type="domain" description="NAD(P)-binding" evidence="1">
    <location>
        <begin position="17"/>
        <end position="328"/>
    </location>
</feature>
<dbReference type="EC" id="4.2.1.45" evidence="2"/>
<protein>
    <submittedName>
        <fullName evidence="2">CDP-glucose 4,6-dehydratase</fullName>
        <ecNumber evidence="2">4.2.1.45</ecNumber>
    </submittedName>
</protein>
<dbReference type="Gene3D" id="3.40.50.720">
    <property type="entry name" value="NAD(P)-binding Rossmann-like Domain"/>
    <property type="match status" value="1"/>
</dbReference>
<gene>
    <name evidence="2" type="primary">rfbG</name>
    <name evidence="2" type="ORF">J0X12_11560</name>
</gene>
<name>A0ABS3F6V3_9PROT</name>
<dbReference type="InterPro" id="IPR013445">
    <property type="entry name" value="CDP_4_6_deHydtase"/>
</dbReference>
<keyword evidence="3" id="KW-1185">Reference proteome</keyword>
<dbReference type="Pfam" id="PF16363">
    <property type="entry name" value="GDP_Man_Dehyd"/>
    <property type="match status" value="1"/>
</dbReference>
<accession>A0ABS3F6V3</accession>
<sequence>MTSATVNSEFWNGRRVLLTGHTGFKGAWAAAWLVKMGAKVTGVSLPPEGDFSLYNSIQDQLPLTSHFIDIRDAEALTTVVRESNPEIVLHMAAQALVRRSYREPTYTYETNVMGTVNLLEALRELEDLKAALIITSDKVYQNIEDGRAFKETDPLGGDDPYSSSKAACEIATASLAKSYFLEKGVPVATGRAGNVIGGGDFSEDRLIPDIWRAAKAGQSVTLRYPGATRPWQHVLESVSGYLVFLQALAGDSGNALPKALNFGPQGGEVVTVGEIAREVQKAFGIEQDWALVNEEQPPEKSHLALDASLAKKALGWQSKWTSTETLTKTVEWYKAFGQTTDIYTFTLSQIDEYEAPL</sequence>
<dbReference type="InterPro" id="IPR016040">
    <property type="entry name" value="NAD(P)-bd_dom"/>
</dbReference>
<keyword evidence="2" id="KW-0456">Lyase</keyword>
<dbReference type="EMBL" id="JAFLNC010000003">
    <property type="protein sequence ID" value="MBO0334259.1"/>
    <property type="molecule type" value="Genomic_DNA"/>
</dbReference>
<comment type="caution">
    <text evidence="2">The sequence shown here is derived from an EMBL/GenBank/DDBJ whole genome shotgun (WGS) entry which is preliminary data.</text>
</comment>
<dbReference type="Gene3D" id="3.90.25.10">
    <property type="entry name" value="UDP-galactose 4-epimerase, domain 1"/>
    <property type="match status" value="1"/>
</dbReference>
<dbReference type="SUPFAM" id="SSF51735">
    <property type="entry name" value="NAD(P)-binding Rossmann-fold domains"/>
    <property type="match status" value="1"/>
</dbReference>
<dbReference type="NCBIfam" id="TIGR02622">
    <property type="entry name" value="CDP_4_6_dhtase"/>
    <property type="match status" value="1"/>
</dbReference>
<proteinExistence type="predicted"/>
<organism evidence="2 3">
    <name type="scientific">Sneathiella sedimenti</name>
    <dbReference type="NCBI Taxonomy" id="2816034"/>
    <lineage>
        <taxon>Bacteria</taxon>
        <taxon>Pseudomonadati</taxon>
        <taxon>Pseudomonadota</taxon>
        <taxon>Alphaproteobacteria</taxon>
        <taxon>Sneathiellales</taxon>
        <taxon>Sneathiellaceae</taxon>
        <taxon>Sneathiella</taxon>
    </lineage>
</organism>
<dbReference type="GO" id="GO:0047733">
    <property type="term" value="F:CDP-glucose 4,6-dehydratase activity"/>
    <property type="evidence" value="ECO:0007669"/>
    <property type="project" value="UniProtKB-EC"/>
</dbReference>
<evidence type="ECO:0000313" key="2">
    <source>
        <dbReference type="EMBL" id="MBO0334259.1"/>
    </source>
</evidence>